<gene>
    <name evidence="1" type="ORF">N3K66_002517</name>
</gene>
<protein>
    <submittedName>
        <fullName evidence="1">Uncharacterized protein</fullName>
    </submittedName>
</protein>
<name>A0ACC0VBG7_9HYPO</name>
<keyword evidence="2" id="KW-1185">Reference proteome</keyword>
<reference evidence="1" key="1">
    <citation type="submission" date="2022-10" db="EMBL/GenBank/DDBJ databases">
        <title>Complete Genome of Trichothecium roseum strain YXFP-22015, a Plant Pathogen Isolated from Citrus.</title>
        <authorList>
            <person name="Wang Y."/>
            <person name="Zhu L."/>
        </authorList>
    </citation>
    <scope>NUCLEOTIDE SEQUENCE</scope>
    <source>
        <strain evidence="1">YXFP-22015</strain>
    </source>
</reference>
<dbReference type="EMBL" id="CM047941">
    <property type="protein sequence ID" value="KAI9903165.1"/>
    <property type="molecule type" value="Genomic_DNA"/>
</dbReference>
<dbReference type="Proteomes" id="UP001163324">
    <property type="component" value="Chromosome 2"/>
</dbReference>
<proteinExistence type="predicted"/>
<sequence>MAPDPALGRRSVSPESSGRNSPIPRQWRNQLGGEDALLKDKTYRRYAAGVDKALALFETALEEWADYISFLNRLLKSLQARPSKINAIPSKATVAKRLSQCLNPSLPSGVHQKALEVYNHIFATIGNDGLSRDLPLYLPGLAPTLSFASLSVRSPYLDILEQYFLQIDRRSLRPAMKSMILALLPGLEDETAEDFERTLKLMTSFKGAIRGPDSELLSDEHASDDDYFWQCFFLASVTSNSRRGGALAYLVRHLPTQGLSSAATQKGPPLSERAAAVVTSPEPGLLVRCFASGLCDEQLLIQRGFLDLLVTHIPLNSDVLQSRVKPDDLALLLRAAIGVVTRRDMSLNRRLWAWFLGPEPQVAEPPSGADSTATVADQQGDISSRTKYFEEYGLQPLTSALLGMIRSGDKKNTTERARPYRICLSLMDRWEIGGLVVPEVFLPVIENVRAFKSQASSKAEFSEVLKSARVFFDGIESGLIYGEIVTQLSQALSASDTSVEERNDKLALISFILNNFNVREEEMITAHAPLTCLASLAMLEDAKSRHKTGKSTDVWESGLADQALSIATSLLELVPDRAFADATSPSKKKRRESMSNADVSKRIQTFYIQEQGNIEAAAPPFGPFEMGELLLYKMVKFICATGDGPTPKDRGSCVRMLILALAKMPASYNLDVQQLLSFLHLRLQSDDVPFTDYSSIVQLGTELHDAGRIKLTELSELVPLLVRHAWKFLSASEPKYHVETVRWLWRLQSALPQNNRDIEAALASIIVEPVYAASPARAADKGRTFGVLWSHTLQDSTPDRRPSKVQGSDVRSGLRLAGAEHFDIMLTRPLFLILDALFDEEAPLFMTARSWLTTMLGTDRLFLVLVLKFSELHFFTAVAQLGDNESPLPETMTFSEDDDLDICLYYVRVLFNVLRHSGDVSWSILASKHLSFTGPRTHISTGGEESDMTLQDFFVRICISCIVGDASPTASPELKGRVSQVHRFALLILHQFFLSEYAVPLSHMNLEHLFLGRLLRTIDTTDSYVQILLLDVIHDTLRLREAAPAEQPLASPTEKRAMSMDPISRNSRPSLSASDVRTAPPPPPPILLKCLQAGLSSATSRPVLDSWIAFLTECLPYYADSIFQVVIPLVETFCKEIGSTFSSLSDTFRVGTRVESKDGAAPESTLIYLLNGLEQVLARSHDQLISEEARAQLMKNPDQPQSLFGSMVSGVFQSDAHQSRSATANDRLTVHLAFQDATRMCYRIWSWGLGHEAAEQDSASMASFNHTCLRTRNRARRLLEHLFTAETLECLETVIDLWKNSDDASSKAEVFNLLSALEASRPRHSMPALFNSIYSRTNPAALEPSRKSTMTISLEDTTLVNFLVEYARSLDDDAMDEIWQDCMIFLKDLLSNPFPHRQNLASLLDFAAILGGKVDNTTFGEQRKMRRELGDLFLRLLAALFTTRPMTFSESSTSLAEKTAKGDGGRRNTLQADGPEDVVGILAAIVPNLQKILLEPDRVLSAAGTISTSVISPTLRAKGFPDTVSQGTLNLLRELSRLANNQKTWKKDVGEAFNDARFFSMDIGLVEDGWLPLLKQWTMADKEKMPEIVGRINAPTTAGIVFGVGATSARLEADRKTQVNLRRIATLILSSAEDTFVSDMSTIFDKLVELLAATATSSPSSTTRADIYMVIRALVLKTSPIHLAMFWPVVNAELHAALSSVVAPDHSSHSDVYTNTSILQACKLLDLLICTAPDDFQLHEWLFITDTIDAVYRSSSSHPVALADELSEELGSAALQTVADAEAAAHLTASSSHRRPLIGGGGIGDDVSIERRDELVAKILRPFFGQLSIFAFESTYSMGVLDWDACLQSLLKDVFDDRTIARAV</sequence>
<comment type="caution">
    <text evidence="1">The sequence shown here is derived from an EMBL/GenBank/DDBJ whole genome shotgun (WGS) entry which is preliminary data.</text>
</comment>
<organism evidence="1 2">
    <name type="scientific">Trichothecium roseum</name>
    <dbReference type="NCBI Taxonomy" id="47278"/>
    <lineage>
        <taxon>Eukaryota</taxon>
        <taxon>Fungi</taxon>
        <taxon>Dikarya</taxon>
        <taxon>Ascomycota</taxon>
        <taxon>Pezizomycotina</taxon>
        <taxon>Sordariomycetes</taxon>
        <taxon>Hypocreomycetidae</taxon>
        <taxon>Hypocreales</taxon>
        <taxon>Hypocreales incertae sedis</taxon>
        <taxon>Trichothecium</taxon>
    </lineage>
</organism>
<evidence type="ECO:0000313" key="2">
    <source>
        <dbReference type="Proteomes" id="UP001163324"/>
    </source>
</evidence>
<evidence type="ECO:0000313" key="1">
    <source>
        <dbReference type="EMBL" id="KAI9903165.1"/>
    </source>
</evidence>
<accession>A0ACC0VBG7</accession>